<keyword evidence="5" id="KW-0326">Glycosidase</keyword>
<comment type="similarity">
    <text evidence="2">Belongs to the glycosyl hydrolase 3 family.</text>
</comment>
<dbReference type="PANTHER" id="PTHR30480:SF13">
    <property type="entry name" value="BETA-HEXOSAMINIDASE"/>
    <property type="match status" value="1"/>
</dbReference>
<feature type="domain" description="Glycoside hydrolase family 3 N-terminal" evidence="7">
    <location>
        <begin position="71"/>
        <end position="384"/>
    </location>
</feature>
<dbReference type="PRINTS" id="PR00133">
    <property type="entry name" value="GLHYDRLASE3"/>
</dbReference>
<dbReference type="InterPro" id="IPR002772">
    <property type="entry name" value="Glyco_hydro_3_C"/>
</dbReference>
<keyword evidence="4 9" id="KW-0378">Hydrolase</keyword>
<dbReference type="EMBL" id="CP023777">
    <property type="protein sequence ID" value="ATL46696.1"/>
    <property type="molecule type" value="Genomic_DNA"/>
</dbReference>
<organism evidence="9 10">
    <name type="scientific">Chitinophaga caeni</name>
    <dbReference type="NCBI Taxonomy" id="2029983"/>
    <lineage>
        <taxon>Bacteria</taxon>
        <taxon>Pseudomonadati</taxon>
        <taxon>Bacteroidota</taxon>
        <taxon>Chitinophagia</taxon>
        <taxon>Chitinophagales</taxon>
        <taxon>Chitinophagaceae</taxon>
        <taxon>Chitinophaga</taxon>
    </lineage>
</organism>
<dbReference type="InterPro" id="IPR001764">
    <property type="entry name" value="Glyco_hydro_3_N"/>
</dbReference>
<evidence type="ECO:0000256" key="3">
    <source>
        <dbReference type="ARBA" id="ARBA00012663"/>
    </source>
</evidence>
<dbReference type="GO" id="GO:0005975">
    <property type="term" value="P:carbohydrate metabolic process"/>
    <property type="evidence" value="ECO:0007669"/>
    <property type="project" value="InterPro"/>
</dbReference>
<dbReference type="InterPro" id="IPR012338">
    <property type="entry name" value="Beta-lactam/transpept-like"/>
</dbReference>
<keyword evidence="10" id="KW-1185">Reference proteome</keyword>
<feature type="domain" description="Glycoside hydrolase family 3 C-terminal" evidence="8">
    <location>
        <begin position="423"/>
        <end position="584"/>
    </location>
</feature>
<proteinExistence type="inferred from homology"/>
<name>A0A291QRZ1_9BACT</name>
<dbReference type="InterPro" id="IPR017853">
    <property type="entry name" value="GH"/>
</dbReference>
<feature type="domain" description="Beta-lactamase-related" evidence="6">
    <location>
        <begin position="627"/>
        <end position="982"/>
    </location>
</feature>
<evidence type="ECO:0000256" key="5">
    <source>
        <dbReference type="ARBA" id="ARBA00023295"/>
    </source>
</evidence>
<dbReference type="Gene3D" id="3.20.20.300">
    <property type="entry name" value="Glycoside hydrolase, family 3, N-terminal domain"/>
    <property type="match status" value="1"/>
</dbReference>
<dbReference type="GO" id="GO:0004563">
    <property type="term" value="F:beta-N-acetylhexosaminidase activity"/>
    <property type="evidence" value="ECO:0007669"/>
    <property type="project" value="UniProtKB-EC"/>
</dbReference>
<dbReference type="Pfam" id="PF00144">
    <property type="entry name" value="Beta-lactamase"/>
    <property type="match status" value="1"/>
</dbReference>
<dbReference type="InterPro" id="IPR036881">
    <property type="entry name" value="Glyco_hydro_3_C_sf"/>
</dbReference>
<dbReference type="SUPFAM" id="SSF51445">
    <property type="entry name" value="(Trans)glycosidases"/>
    <property type="match status" value="1"/>
</dbReference>
<dbReference type="Proteomes" id="UP000220133">
    <property type="component" value="Chromosome"/>
</dbReference>
<dbReference type="KEGG" id="cbae:COR50_05595"/>
<dbReference type="SUPFAM" id="SSF56601">
    <property type="entry name" value="beta-lactamase/transpeptidase-like"/>
    <property type="match status" value="1"/>
</dbReference>
<dbReference type="Pfam" id="PF01915">
    <property type="entry name" value="Glyco_hydro_3_C"/>
    <property type="match status" value="1"/>
</dbReference>
<comment type="catalytic activity">
    <reaction evidence="1">
        <text>Hydrolysis of terminal non-reducing N-acetyl-D-hexosamine residues in N-acetyl-beta-D-hexosaminides.</text>
        <dbReference type="EC" id="3.2.1.52"/>
    </reaction>
</comment>
<protein>
    <recommendedName>
        <fullName evidence="3">beta-N-acetylhexosaminidase</fullName>
        <ecNumber evidence="3">3.2.1.52</ecNumber>
    </recommendedName>
</protein>
<dbReference type="PANTHER" id="PTHR30480">
    <property type="entry name" value="BETA-HEXOSAMINIDASE-RELATED"/>
    <property type="match status" value="1"/>
</dbReference>
<dbReference type="EC" id="3.2.1.52" evidence="3"/>
<accession>A0A291QRZ1</accession>
<evidence type="ECO:0000313" key="10">
    <source>
        <dbReference type="Proteomes" id="UP000220133"/>
    </source>
</evidence>
<dbReference type="Gene3D" id="3.40.710.10">
    <property type="entry name" value="DD-peptidase/beta-lactamase superfamily"/>
    <property type="match status" value="1"/>
</dbReference>
<dbReference type="Gene3D" id="3.40.50.1700">
    <property type="entry name" value="Glycoside hydrolase family 3 C-terminal domain"/>
    <property type="match status" value="1"/>
</dbReference>
<dbReference type="InterPro" id="IPR001466">
    <property type="entry name" value="Beta-lactam-related"/>
</dbReference>
<evidence type="ECO:0000256" key="2">
    <source>
        <dbReference type="ARBA" id="ARBA00005336"/>
    </source>
</evidence>
<dbReference type="Pfam" id="PF00933">
    <property type="entry name" value="Glyco_hydro_3"/>
    <property type="match status" value="1"/>
</dbReference>
<gene>
    <name evidence="9" type="ORF">COR50_05595</name>
</gene>
<reference evidence="9 10" key="1">
    <citation type="submission" date="2017-10" db="EMBL/GenBank/DDBJ databases">
        <title>Paenichitinophaga pekingensis gen. nov., sp. nov., isolated from activated sludge.</title>
        <authorList>
            <person name="Jin D."/>
            <person name="Kong X."/>
            <person name="Deng Y."/>
            <person name="Bai Z."/>
        </authorList>
    </citation>
    <scope>NUCLEOTIDE SEQUENCE [LARGE SCALE GENOMIC DNA]</scope>
    <source>
        <strain evidence="9 10">13</strain>
    </source>
</reference>
<sequence length="1009" mass="112976">MFFIKSLYVYNMIKYFLAIGLAASVFSTVAFPKKNKNQGERNVDRNGVNVSRYEDSAKLWVDSVFNSLTPEERIAQLIMIRVHSNLGQSHINSVVDDIVNNKIGGIVTFQGGPGRQANLVNYYQSISKVPLLVAVDGEWGLGMRLDSVMSFPRNMMLGAIQDSALVYEIGKAIGQQCVRMGIQYNFAPVLDVNNNRNNPVINDRSFGEDKYQVARLGIALIKGMQDQGIMACAKHFPGHGDTETDSHADLPVIRKSMKSLQNLELYPFQRAIDAGVASIMIAHLNVPAIDPTPNRPTSISYKTVTNLLQKKMGFDGLIVTDALEMKGISKYYKNGQESAQSLLAGNDLMELPSTAKGSISAIQAAIKSGKISQKEVDGRVKKVLYAKYKVGLSQRPAIDPVNLVEDLNKDIMPLRQRISEEAVTLLNNDAQLLPYSSDDDSTRIAVITVGGEEENDFVKTLRSFNPKIDSYVFAANQSASAIAATVKKLKDNYESVIVGVQNYSRRPARNYGLSNSERMLVNKIQHEMPAVIVMFGNPYAIQYFCDANTMIAAYEDDSTTQKVTANIIFGRLKPKGKLPVTVCENFKFGTGLSLEPRKPYELPVARPGDVGMDGTILLRIDSLAYDMIEKGAAPGCEVVALKDGKMVYNKNFGYYDYNNHEPVTNRSIYDLASVTKVCATTVSVMRLYDQKKIKLDATLGTYLPWVRGTNKARLKIRDILLHQAGLVAYIPFYREVLYSNGYPDSILFSHEEDSIHTVRVAEDLYMKQEYIDTMFDEILASRLGPRNKYVYSDNDFIFLGKIVEQVTGKPLEEYVKETFYDPLNMHTTGFHPRERFPLKDLVPTERENIFRLQWIRGDVHDPGAAMFGGVAGHAGLFSNAKDLAILLQMLLNGGELNGQRFIKENTIKQFTAYKSKYSRRGLGFDKPENDRRKSWYGEYPCKSASPLVFGHTGFTGTCIWVDPKYNLVFVFLSNRVCPNGGDNHQLSRMNVRENMMEVLYQSMGISHSF</sequence>
<evidence type="ECO:0000259" key="6">
    <source>
        <dbReference type="Pfam" id="PF00144"/>
    </source>
</evidence>
<evidence type="ECO:0000313" key="9">
    <source>
        <dbReference type="EMBL" id="ATL46696.1"/>
    </source>
</evidence>
<evidence type="ECO:0000256" key="4">
    <source>
        <dbReference type="ARBA" id="ARBA00022801"/>
    </source>
</evidence>
<evidence type="ECO:0000256" key="1">
    <source>
        <dbReference type="ARBA" id="ARBA00001231"/>
    </source>
</evidence>
<dbReference type="InterPro" id="IPR036962">
    <property type="entry name" value="Glyco_hydro_3_N_sf"/>
</dbReference>
<dbReference type="InterPro" id="IPR050226">
    <property type="entry name" value="NagZ_Beta-hexosaminidase"/>
</dbReference>
<dbReference type="OrthoDB" id="9805821at2"/>
<evidence type="ECO:0000259" key="8">
    <source>
        <dbReference type="Pfam" id="PF01915"/>
    </source>
</evidence>
<dbReference type="AlphaFoldDB" id="A0A291QRZ1"/>
<dbReference type="SUPFAM" id="SSF52279">
    <property type="entry name" value="Beta-D-glucan exohydrolase, C-terminal domain"/>
    <property type="match status" value="1"/>
</dbReference>
<dbReference type="GO" id="GO:0009254">
    <property type="term" value="P:peptidoglycan turnover"/>
    <property type="evidence" value="ECO:0007669"/>
    <property type="project" value="TreeGrafter"/>
</dbReference>
<evidence type="ECO:0000259" key="7">
    <source>
        <dbReference type="Pfam" id="PF00933"/>
    </source>
</evidence>